<accession>A0ABT6DKZ9</accession>
<dbReference type="RefSeq" id="WP_277578956.1">
    <property type="nucleotide sequence ID" value="NZ_JANRMI010000004.1"/>
</dbReference>
<protein>
    <submittedName>
        <fullName evidence="2">Uncharacterized protein</fullName>
    </submittedName>
</protein>
<sequence>MKSYINLLLVSGLLASFGLNAHAAESSMTELYCSIRDSGINLNCQWVTKDGKKAMQPDELAVFIDQAGISAYVTVKSKAGYERAFLIDANAEQFKKLNEVKRSAALSEVSRYKNDLFVEIEKKLIKLSDELDSQAASATLVKYDSSIALDKYRRESHTISSELDGYRKNREKVCSSTPAFEQISRANSGLQKSLSGILYAFQTPGSCMDEFKVFKDKDGTVDLRQLDGVPEKFLEKCKKTK</sequence>
<name>A0ABT6DKZ9_9BACT</name>
<dbReference type="Proteomes" id="UP001152321">
    <property type="component" value="Unassembled WGS sequence"/>
</dbReference>
<proteinExistence type="predicted"/>
<reference evidence="2" key="1">
    <citation type="submission" date="2022-08" db="EMBL/GenBank/DDBJ databases">
        <title>Novel Bdellovibrio Species Isolated from Svalbard: Designation Bdellovibrio svalbardensis.</title>
        <authorList>
            <person name="Mitchell R.J."/>
            <person name="Choi S.Y."/>
        </authorList>
    </citation>
    <scope>NUCLEOTIDE SEQUENCE</scope>
    <source>
        <strain evidence="2">PAP01</strain>
    </source>
</reference>
<keyword evidence="1" id="KW-0732">Signal</keyword>
<feature type="signal peptide" evidence="1">
    <location>
        <begin position="1"/>
        <end position="23"/>
    </location>
</feature>
<evidence type="ECO:0000256" key="1">
    <source>
        <dbReference type="SAM" id="SignalP"/>
    </source>
</evidence>
<dbReference type="EMBL" id="JANRMI010000004">
    <property type="protein sequence ID" value="MDG0817483.1"/>
    <property type="molecule type" value="Genomic_DNA"/>
</dbReference>
<feature type="chain" id="PRO_5045997622" evidence="1">
    <location>
        <begin position="24"/>
        <end position="241"/>
    </location>
</feature>
<evidence type="ECO:0000313" key="2">
    <source>
        <dbReference type="EMBL" id="MDG0817483.1"/>
    </source>
</evidence>
<evidence type="ECO:0000313" key="3">
    <source>
        <dbReference type="Proteomes" id="UP001152321"/>
    </source>
</evidence>
<organism evidence="2 3">
    <name type="scientific">Bdellovibrio svalbardensis</name>
    <dbReference type="NCBI Taxonomy" id="2972972"/>
    <lineage>
        <taxon>Bacteria</taxon>
        <taxon>Pseudomonadati</taxon>
        <taxon>Bdellovibrionota</taxon>
        <taxon>Bdellovibrionia</taxon>
        <taxon>Bdellovibrionales</taxon>
        <taxon>Pseudobdellovibrionaceae</taxon>
        <taxon>Bdellovibrio</taxon>
    </lineage>
</organism>
<gene>
    <name evidence="2" type="ORF">NWE73_13965</name>
</gene>
<comment type="caution">
    <text evidence="2">The sequence shown here is derived from an EMBL/GenBank/DDBJ whole genome shotgun (WGS) entry which is preliminary data.</text>
</comment>
<keyword evidence="3" id="KW-1185">Reference proteome</keyword>